<dbReference type="Pfam" id="PF01419">
    <property type="entry name" value="Jacalin"/>
    <property type="match status" value="1"/>
</dbReference>
<name>A0ABQ7VIV4_SOLTU</name>
<dbReference type="PROSITE" id="PS51752">
    <property type="entry name" value="JACALIN_LECTIN"/>
    <property type="match status" value="1"/>
</dbReference>
<dbReference type="PANTHER" id="PTHR34145:SF28">
    <property type="entry name" value="F-BOX DOMAIN-CONTAINING PROTEIN"/>
    <property type="match status" value="1"/>
</dbReference>
<dbReference type="InterPro" id="IPR036404">
    <property type="entry name" value="Jacalin-like_lectin_dom_sf"/>
</dbReference>
<comment type="similarity">
    <text evidence="1">Belongs to the jacalin lectin family.</text>
</comment>
<proteinExistence type="inferred from homology"/>
<sequence length="749" mass="84936">MMEITNTDERAVNADRISELPEHILHHILCLLRWPADLARTSILSKKWKVIWESFTSFDFDQRHFQCVNAADKWDHLQPLPVEKQSSIFKQAFESLGFVELPLIHKFILSVENTLGTRLDQLPSIQKFRLHVIFSVHLLAPFMNHWISVATDKNVNELDIHAKMDGKFYALPELVFASRTITSLKLYGCEVGDSTAIKLQNLRELSMKAMRINENIVHNFVQACPLIEDMRLINCYGLKFLHVSSLPKLNKFEVHERSSLRSVKLEAPNLETFWFHGKKSSRCKLILAGCGNLKNLTLKHSHMADKSFHELISHFPLLEKLFLLECRTLHRITILSDKLKTLSLVRCHKLKEANIDAPNLLSFEYTGAELPFSSMNASRLQEVKLHLKSQKQKSVQKFIEGFDGKGFKLFLASKQGVNIYEELRGLHLSYFGAYKIQLTKSARMVENLLNSHLRDFHPKTLILKTSLTSDLLVFVQEKILNKEKTPPSCCKYYSKKCWRHYLEGAKMSLFPDVSSAEYPNTILELKWSEAAPLPEDTSSSDFGSKYYTSVEGEGSEIKKRIVIGSWGGHGGSPWDDGSFNGVREISLVYSLCIDSITVVYDQNGQPYQAEKHGGVGGSRTAQIKLQFPEEYLTSVSGYYSPVVYGGSPVIRSLTFSSNKRKFGPFGVEGGTPFSMPMEGGQIVGFKGRSGWYLDAIGFYIAKVKTTTVLQKAQQSLVKLASSVSMNYRSGDDPKKYSYFYKPTNPKTEA</sequence>
<feature type="domain" description="Jacalin-type lectin" evidence="3">
    <location>
        <begin position="560"/>
        <end position="702"/>
    </location>
</feature>
<evidence type="ECO:0000256" key="1">
    <source>
        <dbReference type="ARBA" id="ARBA00006568"/>
    </source>
</evidence>
<comment type="caution">
    <text evidence="4">The sequence shown here is derived from an EMBL/GenBank/DDBJ whole genome shotgun (WGS) entry which is preliminary data.</text>
</comment>
<evidence type="ECO:0000313" key="5">
    <source>
        <dbReference type="Proteomes" id="UP000826656"/>
    </source>
</evidence>
<dbReference type="EMBL" id="JAIVGD010000013">
    <property type="protein sequence ID" value="KAH0763983.1"/>
    <property type="molecule type" value="Genomic_DNA"/>
</dbReference>
<dbReference type="SUPFAM" id="SSF52047">
    <property type="entry name" value="RNI-like"/>
    <property type="match status" value="1"/>
</dbReference>
<reference evidence="4 5" key="1">
    <citation type="journal article" date="2021" name="bioRxiv">
        <title>Chromosome-scale and haplotype-resolved genome assembly of a tetraploid potato cultivar.</title>
        <authorList>
            <person name="Sun H."/>
            <person name="Jiao W.-B."/>
            <person name="Krause K."/>
            <person name="Campoy J.A."/>
            <person name="Goel M."/>
            <person name="Folz-Donahue K."/>
            <person name="Kukat C."/>
            <person name="Huettel B."/>
            <person name="Schneeberger K."/>
        </authorList>
    </citation>
    <scope>NUCLEOTIDE SEQUENCE [LARGE SCALE GENOMIC DNA]</scope>
    <source>
        <strain evidence="4">SolTubOtavaFocal</strain>
        <tissue evidence="4">Leaves</tissue>
    </source>
</reference>
<dbReference type="Gene3D" id="3.80.10.10">
    <property type="entry name" value="Ribonuclease Inhibitor"/>
    <property type="match status" value="1"/>
</dbReference>
<keyword evidence="2" id="KW-0430">Lectin</keyword>
<evidence type="ECO:0000259" key="3">
    <source>
        <dbReference type="PROSITE" id="PS51752"/>
    </source>
</evidence>
<dbReference type="SUPFAM" id="SSF81383">
    <property type="entry name" value="F-box domain"/>
    <property type="match status" value="1"/>
</dbReference>
<dbReference type="InterPro" id="IPR032675">
    <property type="entry name" value="LRR_dom_sf"/>
</dbReference>
<dbReference type="CDD" id="cd09612">
    <property type="entry name" value="Jacalin"/>
    <property type="match status" value="1"/>
</dbReference>
<dbReference type="Proteomes" id="UP000826656">
    <property type="component" value="Unassembled WGS sequence"/>
</dbReference>
<dbReference type="InterPro" id="IPR055357">
    <property type="entry name" value="LRR_At1g61320_AtMIF1"/>
</dbReference>
<dbReference type="SMART" id="SM00915">
    <property type="entry name" value="Jacalin"/>
    <property type="match status" value="1"/>
</dbReference>
<dbReference type="InterPro" id="IPR001229">
    <property type="entry name" value="Jacalin-like_lectin_dom"/>
</dbReference>
<dbReference type="InterPro" id="IPR036047">
    <property type="entry name" value="F-box-like_dom_sf"/>
</dbReference>
<gene>
    <name evidence="4" type="ORF">KY290_020056</name>
</gene>
<keyword evidence="5" id="KW-1185">Reference proteome</keyword>
<accession>A0ABQ7VIV4</accession>
<organism evidence="4 5">
    <name type="scientific">Solanum tuberosum</name>
    <name type="common">Potato</name>
    <dbReference type="NCBI Taxonomy" id="4113"/>
    <lineage>
        <taxon>Eukaryota</taxon>
        <taxon>Viridiplantae</taxon>
        <taxon>Streptophyta</taxon>
        <taxon>Embryophyta</taxon>
        <taxon>Tracheophyta</taxon>
        <taxon>Spermatophyta</taxon>
        <taxon>Magnoliopsida</taxon>
        <taxon>eudicotyledons</taxon>
        <taxon>Gunneridae</taxon>
        <taxon>Pentapetalae</taxon>
        <taxon>asterids</taxon>
        <taxon>lamiids</taxon>
        <taxon>Solanales</taxon>
        <taxon>Solanaceae</taxon>
        <taxon>Solanoideae</taxon>
        <taxon>Solaneae</taxon>
        <taxon>Solanum</taxon>
    </lineage>
</organism>
<evidence type="ECO:0000313" key="4">
    <source>
        <dbReference type="EMBL" id="KAH0763983.1"/>
    </source>
</evidence>
<dbReference type="SUPFAM" id="SSF51101">
    <property type="entry name" value="Mannose-binding lectins"/>
    <property type="match status" value="1"/>
</dbReference>
<dbReference type="Pfam" id="PF23622">
    <property type="entry name" value="LRR_At1g61320_AtMIF1"/>
    <property type="match status" value="1"/>
</dbReference>
<dbReference type="PANTHER" id="PTHR34145">
    <property type="entry name" value="OS02G0105600 PROTEIN"/>
    <property type="match status" value="1"/>
</dbReference>
<dbReference type="InterPro" id="IPR033734">
    <property type="entry name" value="Jacalin-like_lectin_dom_plant"/>
</dbReference>
<dbReference type="InterPro" id="IPR053772">
    <property type="entry name" value="At1g61320/At1g61330-like"/>
</dbReference>
<dbReference type="Gene3D" id="2.100.10.30">
    <property type="entry name" value="Jacalin-like lectin domain"/>
    <property type="match status" value="1"/>
</dbReference>
<evidence type="ECO:0000256" key="2">
    <source>
        <dbReference type="ARBA" id="ARBA00022734"/>
    </source>
</evidence>
<protein>
    <recommendedName>
        <fullName evidence="3">Jacalin-type lectin domain-containing protein</fullName>
    </recommendedName>
</protein>
<dbReference type="Gene3D" id="1.20.1280.50">
    <property type="match status" value="1"/>
</dbReference>